<keyword evidence="1" id="KW-0472">Membrane</keyword>
<dbReference type="EMBL" id="KY684110">
    <property type="protein sequence ID" value="ARF11927.1"/>
    <property type="molecule type" value="Genomic_DNA"/>
</dbReference>
<sequence length="77" mass="8800">MSYKIPKNGPVAWYLERYGYGIGAGNPGVDDAWAKYLLQEQPLIIEPLVVYQPFPLFPLLFLVFLIIFVLMPVGWIV</sequence>
<reference evidence="2" key="1">
    <citation type="journal article" date="2017" name="Science">
        <title>Giant viruses with an expanded complement of translation system components.</title>
        <authorList>
            <person name="Schulz F."/>
            <person name="Yutin N."/>
            <person name="Ivanova N.N."/>
            <person name="Ortega D.R."/>
            <person name="Lee T.K."/>
            <person name="Vierheilig J."/>
            <person name="Daims H."/>
            <person name="Horn M."/>
            <person name="Wagner M."/>
            <person name="Jensen G.J."/>
            <person name="Kyrpides N.C."/>
            <person name="Koonin E.V."/>
            <person name="Woyke T."/>
        </authorList>
    </citation>
    <scope>NUCLEOTIDE SEQUENCE</scope>
    <source>
        <strain evidence="2">KNV1</strain>
    </source>
</reference>
<feature type="transmembrane region" description="Helical" evidence="1">
    <location>
        <begin position="56"/>
        <end position="76"/>
    </location>
</feature>
<evidence type="ECO:0000256" key="1">
    <source>
        <dbReference type="SAM" id="Phobius"/>
    </source>
</evidence>
<name>A0A1V0SJM4_9VIRU</name>
<protein>
    <submittedName>
        <fullName evidence="2">Uncharacterized protein</fullName>
    </submittedName>
</protein>
<evidence type="ECO:0000313" key="2">
    <source>
        <dbReference type="EMBL" id="ARF11927.1"/>
    </source>
</evidence>
<accession>A0A1V0SJM4</accession>
<keyword evidence="1" id="KW-1133">Transmembrane helix</keyword>
<keyword evidence="1" id="KW-0812">Transmembrane</keyword>
<gene>
    <name evidence="2" type="ORF">Klosneuvirus_3_62</name>
</gene>
<proteinExistence type="predicted"/>
<organism evidence="2">
    <name type="scientific">Klosneuvirus KNV1</name>
    <dbReference type="NCBI Taxonomy" id="1977640"/>
    <lineage>
        <taxon>Viruses</taxon>
        <taxon>Varidnaviria</taxon>
        <taxon>Bamfordvirae</taxon>
        <taxon>Nucleocytoviricota</taxon>
        <taxon>Megaviricetes</taxon>
        <taxon>Imitervirales</taxon>
        <taxon>Mimiviridae</taxon>
        <taxon>Klosneuvirinae</taxon>
        <taxon>Klosneuvirus</taxon>
    </lineage>
</organism>